<evidence type="ECO:0000313" key="1">
    <source>
        <dbReference type="EMBL" id="KAH1890497.1"/>
    </source>
</evidence>
<dbReference type="AlphaFoldDB" id="A0A9P8NB10"/>
<reference evidence="1" key="1">
    <citation type="submission" date="2021-08" db="EMBL/GenBank/DDBJ databases">
        <title>Global Aspergillus fumigatus from environmental and clinical sources.</title>
        <authorList>
            <person name="Barber A."/>
            <person name="Sae-Ong T."/>
        </authorList>
    </citation>
    <scope>NUCLEOTIDE SEQUENCE</scope>
    <source>
        <strain evidence="1">NRZ-2016-071</strain>
    </source>
</reference>
<feature type="non-terminal residue" evidence="1">
    <location>
        <position position="1"/>
    </location>
</feature>
<protein>
    <submittedName>
        <fullName evidence="1">Uncharacterized protein</fullName>
    </submittedName>
</protein>
<name>A0A9P8NB10_ASPFM</name>
<dbReference type="Proteomes" id="UP000813423">
    <property type="component" value="Unassembled WGS sequence"/>
</dbReference>
<proteinExistence type="predicted"/>
<sequence>IRGIASDGKAPFSVCLILGPFNQLVSLIDSGFGGLVQSESRDERRINGIRRISQFTVEEISRDSQANGCTLGLQLLDMLSLPNSFTFGRRQLIA</sequence>
<accession>A0A9P8NB10</accession>
<evidence type="ECO:0000313" key="2">
    <source>
        <dbReference type="Proteomes" id="UP000813423"/>
    </source>
</evidence>
<organism evidence="1 2">
    <name type="scientific">Aspergillus fumigatus</name>
    <name type="common">Neosartorya fumigata</name>
    <dbReference type="NCBI Taxonomy" id="746128"/>
    <lineage>
        <taxon>Eukaryota</taxon>
        <taxon>Fungi</taxon>
        <taxon>Dikarya</taxon>
        <taxon>Ascomycota</taxon>
        <taxon>Pezizomycotina</taxon>
        <taxon>Eurotiomycetes</taxon>
        <taxon>Eurotiomycetidae</taxon>
        <taxon>Eurotiales</taxon>
        <taxon>Aspergillaceae</taxon>
        <taxon>Aspergillus</taxon>
        <taxon>Aspergillus subgen. Fumigati</taxon>
    </lineage>
</organism>
<gene>
    <name evidence="1" type="ORF">KXV57_007172</name>
</gene>
<comment type="caution">
    <text evidence="1">The sequence shown here is derived from an EMBL/GenBank/DDBJ whole genome shotgun (WGS) entry which is preliminary data.</text>
</comment>
<dbReference type="EMBL" id="JAIBSC010000550">
    <property type="protein sequence ID" value="KAH1890497.1"/>
    <property type="molecule type" value="Genomic_DNA"/>
</dbReference>